<evidence type="ECO:0000259" key="4">
    <source>
        <dbReference type="Pfam" id="PF20803"/>
    </source>
</evidence>
<dbReference type="AlphaFoldDB" id="A0A1H1MJ72"/>
<dbReference type="Pfam" id="PF08223">
    <property type="entry name" value="PaaX_C"/>
    <property type="match status" value="1"/>
</dbReference>
<evidence type="ECO:0000259" key="2">
    <source>
        <dbReference type="Pfam" id="PF07848"/>
    </source>
</evidence>
<evidence type="ECO:0000256" key="1">
    <source>
        <dbReference type="SAM" id="MobiDB-lite"/>
    </source>
</evidence>
<dbReference type="Proteomes" id="UP000199103">
    <property type="component" value="Chromosome I"/>
</dbReference>
<feature type="domain" description="Transcriptional repressor PaaX-like C-terminal" evidence="3">
    <location>
        <begin position="168"/>
        <end position="253"/>
    </location>
</feature>
<feature type="domain" description="Transcriptional repressor PaaX-like central Cas2-like" evidence="4">
    <location>
        <begin position="87"/>
        <end position="132"/>
    </location>
</feature>
<keyword evidence="6" id="KW-1185">Reference proteome</keyword>
<dbReference type="EMBL" id="LT629772">
    <property type="protein sequence ID" value="SDR86881.1"/>
    <property type="molecule type" value="Genomic_DNA"/>
</dbReference>
<dbReference type="OrthoDB" id="2270427at2"/>
<dbReference type="InterPro" id="IPR013225">
    <property type="entry name" value="PaaX_C"/>
</dbReference>
<organism evidence="5 6">
    <name type="scientific">Microlunatus soli</name>
    <dbReference type="NCBI Taxonomy" id="630515"/>
    <lineage>
        <taxon>Bacteria</taxon>
        <taxon>Bacillati</taxon>
        <taxon>Actinomycetota</taxon>
        <taxon>Actinomycetes</taxon>
        <taxon>Propionibacteriales</taxon>
        <taxon>Propionibacteriaceae</taxon>
        <taxon>Microlunatus</taxon>
    </lineage>
</organism>
<dbReference type="RefSeq" id="WP_091518360.1">
    <property type="nucleotide sequence ID" value="NZ_LT629772.1"/>
</dbReference>
<dbReference type="PANTHER" id="PTHR30319:SF1">
    <property type="entry name" value="TRANSCRIPTIONAL REPRESSOR PAAX"/>
    <property type="match status" value="1"/>
</dbReference>
<reference evidence="5 6" key="1">
    <citation type="submission" date="2016-10" db="EMBL/GenBank/DDBJ databases">
        <authorList>
            <person name="de Groot N.N."/>
        </authorList>
    </citation>
    <scope>NUCLEOTIDE SEQUENCE [LARGE SCALE GENOMIC DNA]</scope>
    <source>
        <strain evidence="5 6">DSM 21800</strain>
    </source>
</reference>
<sequence length="289" mass="31950">MLQTASAASALGYVFGAFGAEAVPGPSLIELLAELGVAEPAARTMLSRLTRSEQLTVRRYGRVAVYRLAGAFRDRFHRFRHGDRPVAWSGAFQMIMYDIAESQRRDRDALRDRAAASGFAAARPGVLIGFDDPAEWSAEWVDRDDLFVRVGELRCTVDVAGELAERAWKLAESAAPLRRYLQRLERIRSREASRPATAPEAFRLLNDVMRDYGELYADTPSLPIEITPPDWPGRDVPAALSATSSLLGPRVREHALANADRRGLRHLVEPLGTTGHDDLARLPPGRPAR</sequence>
<dbReference type="PANTHER" id="PTHR30319">
    <property type="entry name" value="PHENYLACETIC ACID REGULATOR-RELATED TRANSCRIPTIONAL REPRESSOR"/>
    <property type="match status" value="1"/>
</dbReference>
<feature type="domain" description="Transcriptional repressor PaaX-like N-terminal" evidence="2">
    <location>
        <begin position="22"/>
        <end position="70"/>
    </location>
</feature>
<proteinExistence type="predicted"/>
<evidence type="ECO:0000259" key="3">
    <source>
        <dbReference type="Pfam" id="PF08223"/>
    </source>
</evidence>
<protein>
    <submittedName>
        <fullName evidence="5">Transcriptional regulator, PaaX family</fullName>
    </submittedName>
</protein>
<evidence type="ECO:0000313" key="5">
    <source>
        <dbReference type="EMBL" id="SDR86881.1"/>
    </source>
</evidence>
<dbReference type="Gene3D" id="3.30.70.2650">
    <property type="match status" value="1"/>
</dbReference>
<gene>
    <name evidence="5" type="ORF">SAMN04489812_0163</name>
</gene>
<dbReference type="Gene3D" id="1.10.10.10">
    <property type="entry name" value="Winged helix-like DNA-binding domain superfamily/Winged helix DNA-binding domain"/>
    <property type="match status" value="1"/>
</dbReference>
<evidence type="ECO:0000313" key="6">
    <source>
        <dbReference type="Proteomes" id="UP000199103"/>
    </source>
</evidence>
<dbReference type="GO" id="GO:0006351">
    <property type="term" value="P:DNA-templated transcription"/>
    <property type="evidence" value="ECO:0007669"/>
    <property type="project" value="InterPro"/>
</dbReference>
<feature type="region of interest" description="Disordered" evidence="1">
    <location>
        <begin position="270"/>
        <end position="289"/>
    </location>
</feature>
<dbReference type="InterPro" id="IPR011965">
    <property type="entry name" value="PaaX_trns_reg"/>
</dbReference>
<name>A0A1H1MJ72_9ACTN</name>
<dbReference type="InterPro" id="IPR048846">
    <property type="entry name" value="PaaX-like_central"/>
</dbReference>
<dbReference type="Pfam" id="PF20803">
    <property type="entry name" value="PaaX_M"/>
    <property type="match status" value="1"/>
</dbReference>
<dbReference type="PIRSF" id="PIRSF020623">
    <property type="entry name" value="PaaX"/>
    <property type="match status" value="1"/>
</dbReference>
<dbReference type="STRING" id="630515.SAMN04489812_0163"/>
<dbReference type="InterPro" id="IPR036388">
    <property type="entry name" value="WH-like_DNA-bd_sf"/>
</dbReference>
<accession>A0A1H1MJ72</accession>
<dbReference type="Pfam" id="PF07848">
    <property type="entry name" value="PaaX"/>
    <property type="match status" value="1"/>
</dbReference>
<dbReference type="InterPro" id="IPR012906">
    <property type="entry name" value="PaaX-like_N"/>
</dbReference>